<accession>A0A3S4S5B3</accession>
<evidence type="ECO:0000313" key="2">
    <source>
        <dbReference type="Proteomes" id="UP000275504"/>
    </source>
</evidence>
<name>A0A3S4S5B3_CAMJU</name>
<gene>
    <name evidence="1" type="ORF">NCTC11951_00148</name>
</gene>
<dbReference type="Proteomes" id="UP000275504">
    <property type="component" value="Chromosome"/>
</dbReference>
<dbReference type="AlphaFoldDB" id="A0A3S4S5B3"/>
<protein>
    <submittedName>
        <fullName evidence="1">Uncharacterized protein</fullName>
    </submittedName>
</protein>
<evidence type="ECO:0000313" key="1">
    <source>
        <dbReference type="EMBL" id="VEG60202.1"/>
    </source>
</evidence>
<proteinExistence type="predicted"/>
<organism evidence="1 2">
    <name type="scientific">Campylobacter jejuni subsp. doylei</name>
    <dbReference type="NCBI Taxonomy" id="32021"/>
    <lineage>
        <taxon>Bacteria</taxon>
        <taxon>Pseudomonadati</taxon>
        <taxon>Campylobacterota</taxon>
        <taxon>Epsilonproteobacteria</taxon>
        <taxon>Campylobacterales</taxon>
        <taxon>Campylobacteraceae</taxon>
        <taxon>Campylobacter</taxon>
    </lineage>
</organism>
<sequence>MEKNIEKLILEAYEDSKTNDTIVVVEKEEVKNEQYYAVRTILNPHDNAQKTIKSIYFILEFK</sequence>
<dbReference type="EMBL" id="LR134359">
    <property type="protein sequence ID" value="VEG60202.1"/>
    <property type="molecule type" value="Genomic_DNA"/>
</dbReference>
<reference evidence="1 2" key="1">
    <citation type="submission" date="2018-12" db="EMBL/GenBank/DDBJ databases">
        <authorList>
            <consortium name="Pathogen Informatics"/>
        </authorList>
    </citation>
    <scope>NUCLEOTIDE SEQUENCE [LARGE SCALE GENOMIC DNA]</scope>
    <source>
        <strain evidence="1 2">NCTC11951</strain>
    </source>
</reference>